<dbReference type="STRING" id="58114.SAMN05216270_102110"/>
<dbReference type="Pfam" id="PF13672">
    <property type="entry name" value="PP2C_2"/>
    <property type="match status" value="1"/>
</dbReference>
<protein>
    <submittedName>
        <fullName evidence="2">Protein phosphatase 2C</fullName>
    </submittedName>
</protein>
<proteinExistence type="predicted"/>
<dbReference type="SUPFAM" id="SSF81606">
    <property type="entry name" value="PP2C-like"/>
    <property type="match status" value="1"/>
</dbReference>
<sequence>MTIRISAGSAPGGAGPNEDLFLAGDAWALVLDGITRYPDDGCVHDVPWYVERLGAAIGARIEDRALDLRSVLKGAIRAVSDEHRGGCDLANPVSPGATAALVRFVKARMEWLVLGDSAVAWRDADGAVEAVSDERLARLTGTPAVEDVAGIRRYPIGYIAAVRNRAGGFWVASTDPDAADEALAGAVDAAALREVMLCTDGLTRLTERYGFAWGRLMDVAADEGVRALVDMVREHERRDPVAMAASKPHDDATGVLVRCDIH</sequence>
<dbReference type="OrthoDB" id="3190646at2"/>
<dbReference type="Proteomes" id="UP000198949">
    <property type="component" value="Unassembled WGS sequence"/>
</dbReference>
<dbReference type="InterPro" id="IPR001932">
    <property type="entry name" value="PPM-type_phosphatase-like_dom"/>
</dbReference>
<feature type="domain" description="PPM-type phosphatase" evidence="1">
    <location>
        <begin position="27"/>
        <end position="230"/>
    </location>
</feature>
<evidence type="ECO:0000259" key="1">
    <source>
        <dbReference type="Pfam" id="PF13672"/>
    </source>
</evidence>
<gene>
    <name evidence="2" type="ORF">SAMN05216270_102110</name>
</gene>
<dbReference type="Gene3D" id="3.60.40.10">
    <property type="entry name" value="PPM-type phosphatase domain"/>
    <property type="match status" value="1"/>
</dbReference>
<evidence type="ECO:0000313" key="2">
    <source>
        <dbReference type="EMBL" id="SDD16426.1"/>
    </source>
</evidence>
<name>A0A1G6SJV6_9ACTN</name>
<keyword evidence="3" id="KW-1185">Reference proteome</keyword>
<dbReference type="InterPro" id="IPR036457">
    <property type="entry name" value="PPM-type-like_dom_sf"/>
</dbReference>
<dbReference type="EMBL" id="FNAD01000002">
    <property type="protein sequence ID" value="SDD16426.1"/>
    <property type="molecule type" value="Genomic_DNA"/>
</dbReference>
<accession>A0A1G6SJV6</accession>
<organism evidence="2 3">
    <name type="scientific">Glycomyces harbinensis</name>
    <dbReference type="NCBI Taxonomy" id="58114"/>
    <lineage>
        <taxon>Bacteria</taxon>
        <taxon>Bacillati</taxon>
        <taxon>Actinomycetota</taxon>
        <taxon>Actinomycetes</taxon>
        <taxon>Glycomycetales</taxon>
        <taxon>Glycomycetaceae</taxon>
        <taxon>Glycomyces</taxon>
    </lineage>
</organism>
<dbReference type="RefSeq" id="WP_091028996.1">
    <property type="nucleotide sequence ID" value="NZ_FNAD01000002.1"/>
</dbReference>
<evidence type="ECO:0000313" key="3">
    <source>
        <dbReference type="Proteomes" id="UP000198949"/>
    </source>
</evidence>
<dbReference type="AlphaFoldDB" id="A0A1G6SJV6"/>
<reference evidence="3" key="1">
    <citation type="submission" date="2016-10" db="EMBL/GenBank/DDBJ databases">
        <authorList>
            <person name="Varghese N."/>
            <person name="Submissions S."/>
        </authorList>
    </citation>
    <scope>NUCLEOTIDE SEQUENCE [LARGE SCALE GENOMIC DNA]</scope>
    <source>
        <strain evidence="3">CGMCC 4.3516</strain>
    </source>
</reference>